<evidence type="ECO:0000313" key="2">
    <source>
        <dbReference type="Proteomes" id="UP000189670"/>
    </source>
</evidence>
<comment type="caution">
    <text evidence="1">The sequence shown here is derived from an EMBL/GenBank/DDBJ whole genome shotgun (WGS) entry which is preliminary data.</text>
</comment>
<proteinExistence type="predicted"/>
<evidence type="ECO:0000313" key="1">
    <source>
        <dbReference type="EMBL" id="ETR65902.1"/>
    </source>
</evidence>
<dbReference type="EMBL" id="ATBP01002400">
    <property type="protein sequence ID" value="ETR65902.1"/>
    <property type="molecule type" value="Genomic_DNA"/>
</dbReference>
<reference evidence="2" key="1">
    <citation type="submission" date="2012-11" db="EMBL/GenBank/DDBJ databases">
        <authorList>
            <person name="Lucero-Rivera Y.E."/>
            <person name="Tovar-Ramirez D."/>
        </authorList>
    </citation>
    <scope>NUCLEOTIDE SEQUENCE [LARGE SCALE GENOMIC DNA]</scope>
    <source>
        <strain evidence="2">Araruama</strain>
    </source>
</reference>
<accession>A0A1V1NTI1</accession>
<organism evidence="1 2">
    <name type="scientific">Candidatus Magnetoglobus multicellularis str. Araruama</name>
    <dbReference type="NCBI Taxonomy" id="890399"/>
    <lineage>
        <taxon>Bacteria</taxon>
        <taxon>Pseudomonadati</taxon>
        <taxon>Thermodesulfobacteriota</taxon>
        <taxon>Desulfobacteria</taxon>
        <taxon>Desulfobacterales</taxon>
        <taxon>Desulfobacteraceae</taxon>
        <taxon>Candidatus Magnetoglobus</taxon>
    </lineage>
</organism>
<protein>
    <submittedName>
        <fullName evidence="1">Uncharacterized protein</fullName>
    </submittedName>
</protein>
<sequence length="111" mass="12401">MPVKPLDTSVSHLFPDTLIYTYENGGYIQVSDMQVAKGYWLKTTINGYDITGESIDAYTTTLDQGWHMVGGLNQSVEETFDSDCVEAVFGYQNGAYILVSEFLPGHGYWVK</sequence>
<dbReference type="AlphaFoldDB" id="A0A1V1NTI1"/>
<dbReference type="Proteomes" id="UP000189670">
    <property type="component" value="Unassembled WGS sequence"/>
</dbReference>
<name>A0A1V1NTI1_9BACT</name>
<gene>
    <name evidence="1" type="ORF">OMM_13545</name>
</gene>